<proteinExistence type="predicted"/>
<reference evidence="1 2" key="1">
    <citation type="submission" date="2019-11" db="EMBL/GenBank/DDBJ databases">
        <authorList>
            <person name="Ashton P.M."/>
            <person name="Dallman T."/>
            <person name="Nair S."/>
            <person name="De Pinna E."/>
            <person name="Peters T."/>
            <person name="Grant K."/>
        </authorList>
    </citation>
    <scope>NUCLEOTIDE SEQUENCE [LARGE SCALE GENOMIC DNA]</scope>
    <source>
        <strain evidence="1 2">833351</strain>
    </source>
</reference>
<name>A0AAN2ZWZ2_LISMN</name>
<evidence type="ECO:0000313" key="1">
    <source>
        <dbReference type="EMBL" id="EDN9630912.1"/>
    </source>
</evidence>
<dbReference type="RefSeq" id="WP_079400015.1">
    <property type="nucleotide sequence ID" value="NZ_CP099454.1"/>
</dbReference>
<organism evidence="1 2">
    <name type="scientific">Listeria monocytogenes</name>
    <dbReference type="NCBI Taxonomy" id="1639"/>
    <lineage>
        <taxon>Bacteria</taxon>
        <taxon>Bacillati</taxon>
        <taxon>Bacillota</taxon>
        <taxon>Bacilli</taxon>
        <taxon>Bacillales</taxon>
        <taxon>Listeriaceae</taxon>
        <taxon>Listeria</taxon>
    </lineage>
</organism>
<comment type="caution">
    <text evidence="1">The sequence shown here is derived from an EMBL/GenBank/DDBJ whole genome shotgun (WGS) entry which is preliminary data.</text>
</comment>
<sequence length="99" mass="11952">MFLLGKYYWHVSRFGGKPSEIRHYNHITKMYKFILRNPAMFKDKTLTIYDDAKAVTNMTFNEIKYRASLNLCETVERKYVLGLKQRLFKEVQKNENYSK</sequence>
<gene>
    <name evidence="1" type="ORF">GI230_15050</name>
</gene>
<protein>
    <submittedName>
        <fullName evidence="1">Uncharacterized protein</fullName>
    </submittedName>
</protein>
<evidence type="ECO:0000313" key="2">
    <source>
        <dbReference type="Proteomes" id="UP000458487"/>
    </source>
</evidence>
<accession>A0AAN2ZWZ2</accession>
<dbReference type="Proteomes" id="UP000458487">
    <property type="component" value="Unassembled WGS sequence"/>
</dbReference>
<dbReference type="EMBL" id="AANDQG010000019">
    <property type="protein sequence ID" value="EDN9630912.1"/>
    <property type="molecule type" value="Genomic_DNA"/>
</dbReference>
<dbReference type="AlphaFoldDB" id="A0AAN2ZWZ2"/>